<accession>A0A497UUX0</accession>
<evidence type="ECO:0000313" key="2">
    <source>
        <dbReference type="EMBL" id="RLJ34770.1"/>
    </source>
</evidence>
<gene>
    <name evidence="1" type="ORF">B0G92_1373</name>
    <name evidence="2" type="ORF">CLV50_0131</name>
</gene>
<reference evidence="1 3" key="1">
    <citation type="submission" date="2017-12" db="EMBL/GenBank/DDBJ databases">
        <title>Genomic Encyclopedia of Type Strains, Phase III (KMG-III): the genomes of soil and plant-associated and newly described type strains.</title>
        <authorList>
            <person name="Whitman W."/>
        </authorList>
    </citation>
    <scope>NUCLEOTIDE SEQUENCE [LARGE SCALE GENOMIC DNA]</scope>
    <source>
        <strain evidence="1 3">IP-10</strain>
    </source>
</reference>
<dbReference type="EMBL" id="RCCB01000010">
    <property type="protein sequence ID" value="RLJ34770.1"/>
    <property type="molecule type" value="Genomic_DNA"/>
</dbReference>
<keyword evidence="3" id="KW-1185">Reference proteome</keyword>
<protein>
    <submittedName>
        <fullName evidence="2">Uncharacterized protein</fullName>
    </submittedName>
</protein>
<dbReference type="EMBL" id="PJND01000007">
    <property type="protein sequence ID" value="PKW29729.1"/>
    <property type="molecule type" value="Genomic_DNA"/>
</dbReference>
<dbReference type="AlphaFoldDB" id="A0A497UUX0"/>
<evidence type="ECO:0000313" key="4">
    <source>
        <dbReference type="Proteomes" id="UP000275027"/>
    </source>
</evidence>
<evidence type="ECO:0000313" key="3">
    <source>
        <dbReference type="Proteomes" id="UP000233767"/>
    </source>
</evidence>
<dbReference type="Proteomes" id="UP000233767">
    <property type="component" value="Unassembled WGS sequence"/>
</dbReference>
<evidence type="ECO:0000313" key="1">
    <source>
        <dbReference type="EMBL" id="PKW29729.1"/>
    </source>
</evidence>
<organism evidence="2 4">
    <name type="scientific">Flavobacterium lindanitolerans</name>
    <dbReference type="NCBI Taxonomy" id="428988"/>
    <lineage>
        <taxon>Bacteria</taxon>
        <taxon>Pseudomonadati</taxon>
        <taxon>Bacteroidota</taxon>
        <taxon>Flavobacteriia</taxon>
        <taxon>Flavobacteriales</taxon>
        <taxon>Flavobacteriaceae</taxon>
        <taxon>Flavobacterium</taxon>
    </lineage>
</organism>
<proteinExistence type="predicted"/>
<dbReference type="Proteomes" id="UP000275027">
    <property type="component" value="Unassembled WGS sequence"/>
</dbReference>
<comment type="caution">
    <text evidence="2">The sequence shown here is derived from an EMBL/GenBank/DDBJ whole genome shotgun (WGS) entry which is preliminary data.</text>
</comment>
<sequence>MLADQVTIREDGYWISDWMDEVPEIKFRPKDESFDEWQDSIDQGTPPGYPGQMDGLLHCRKMTVSQTKNAEQKAVAEKACMEIILAA</sequence>
<name>A0A497UUX0_9FLAO</name>
<reference evidence="2 4" key="2">
    <citation type="submission" date="2018-10" db="EMBL/GenBank/DDBJ databases">
        <title>Genomic Encyclopedia of Archaeal and Bacterial Type Strains, Phase II (KMG-II): from individual species to whole genera.</title>
        <authorList>
            <person name="Goeker M."/>
        </authorList>
    </citation>
    <scope>NUCLEOTIDE SEQUENCE [LARGE SCALE GENOMIC DNA]</scope>
    <source>
        <strain evidence="2 4">DSM 21886</strain>
    </source>
</reference>